<dbReference type="InterPro" id="IPR001447">
    <property type="entry name" value="Arylamine_N-AcTrfase"/>
</dbReference>
<dbReference type="SUPFAM" id="SSF54001">
    <property type="entry name" value="Cysteine proteinases"/>
    <property type="match status" value="1"/>
</dbReference>
<dbReference type="Gene3D" id="3.30.2140.10">
    <property type="entry name" value="Arylamine N-acetyltransferase"/>
    <property type="match status" value="1"/>
</dbReference>
<dbReference type="EC" id="2.3.1.118" evidence="3"/>
<proteinExistence type="inferred from homology"/>
<dbReference type="Gene3D" id="2.40.128.150">
    <property type="entry name" value="Cysteine proteinases"/>
    <property type="match status" value="1"/>
</dbReference>
<reference evidence="3 4" key="1">
    <citation type="submission" date="2020-08" db="EMBL/GenBank/DDBJ databases">
        <title>Genomic Encyclopedia of Type Strains, Phase IV (KMG-IV): sequencing the most valuable type-strain genomes for metagenomic binning, comparative biology and taxonomic classification.</title>
        <authorList>
            <person name="Goeker M."/>
        </authorList>
    </citation>
    <scope>NUCLEOTIDE SEQUENCE [LARGE SCALE GENOMIC DNA]</scope>
    <source>
        <strain evidence="3 4">DSM 26723</strain>
    </source>
</reference>
<dbReference type="PANTHER" id="PTHR11786">
    <property type="entry name" value="N-HYDROXYARYLAMINE O-ACETYLTRANSFERASE"/>
    <property type="match status" value="1"/>
</dbReference>
<dbReference type="AlphaFoldDB" id="A0A841HSM6"/>
<keyword evidence="3" id="KW-0808">Transferase</keyword>
<evidence type="ECO:0000313" key="3">
    <source>
        <dbReference type="EMBL" id="MBB6096391.1"/>
    </source>
</evidence>
<dbReference type="GO" id="GO:0046990">
    <property type="term" value="F:N-hydroxyarylamine O-acetyltransferase activity"/>
    <property type="evidence" value="ECO:0007669"/>
    <property type="project" value="UniProtKB-EC"/>
</dbReference>
<organism evidence="3 4">
    <name type="scientific">Povalibacter uvarum</name>
    <dbReference type="NCBI Taxonomy" id="732238"/>
    <lineage>
        <taxon>Bacteria</taxon>
        <taxon>Pseudomonadati</taxon>
        <taxon>Pseudomonadota</taxon>
        <taxon>Gammaproteobacteria</taxon>
        <taxon>Steroidobacterales</taxon>
        <taxon>Steroidobacteraceae</taxon>
        <taxon>Povalibacter</taxon>
    </lineage>
</organism>
<dbReference type="Pfam" id="PF00797">
    <property type="entry name" value="Acetyltransf_2"/>
    <property type="match status" value="1"/>
</dbReference>
<comment type="similarity">
    <text evidence="1 2">Belongs to the arylamine N-acetyltransferase family.</text>
</comment>
<dbReference type="PANTHER" id="PTHR11786:SF0">
    <property type="entry name" value="ARYLAMINE N-ACETYLTRANSFERASE 4-RELATED"/>
    <property type="match status" value="1"/>
</dbReference>
<evidence type="ECO:0000256" key="2">
    <source>
        <dbReference type="RuleBase" id="RU003452"/>
    </source>
</evidence>
<protein>
    <submittedName>
        <fullName evidence="3">N-hydroxyarylamine O-acetyltransferase</fullName>
        <ecNumber evidence="3">2.3.1.118</ecNumber>
    </submittedName>
</protein>
<keyword evidence="4" id="KW-1185">Reference proteome</keyword>
<dbReference type="Proteomes" id="UP000588068">
    <property type="component" value="Unassembled WGS sequence"/>
</dbReference>
<dbReference type="RefSeq" id="WP_184335773.1">
    <property type="nucleotide sequence ID" value="NZ_JACHHZ010000007.1"/>
</dbReference>
<dbReference type="InterPro" id="IPR038765">
    <property type="entry name" value="Papain-like_cys_pep_sf"/>
</dbReference>
<dbReference type="EMBL" id="JACHHZ010000007">
    <property type="protein sequence ID" value="MBB6096391.1"/>
    <property type="molecule type" value="Genomic_DNA"/>
</dbReference>
<evidence type="ECO:0000313" key="4">
    <source>
        <dbReference type="Proteomes" id="UP000588068"/>
    </source>
</evidence>
<gene>
    <name evidence="3" type="ORF">HNQ60_005313</name>
</gene>
<evidence type="ECO:0000256" key="1">
    <source>
        <dbReference type="ARBA" id="ARBA00006547"/>
    </source>
</evidence>
<sequence length="269" mass="30158">MKLSDYLSRIGYSGSPQPDLPTLRALHVAHAQAVPFENLDVQLRRPVSMDPSAIYEKLVTRRRGGWCYEQNGLMGWALREIGFDVSRLCAGVMREAAGDGQLGNHLCLRVNLDRPYLVDVGFGGSLLEPLPLAIDGRVDAPYRIELSRIDGGYWRFTEQAHSDPFSFDFKDASADEALLAAKCEWLQVHAESPFVRNLVVQRRRGDTHVTVRGRVLTTMNAVGTDKRLLASADELVDALRENFQLEVPDVRSLWPAICERHEALFGERA</sequence>
<keyword evidence="3" id="KW-0012">Acyltransferase</keyword>
<dbReference type="PRINTS" id="PR01543">
    <property type="entry name" value="ANATRNSFRASE"/>
</dbReference>
<comment type="caution">
    <text evidence="3">The sequence shown here is derived from an EMBL/GenBank/DDBJ whole genome shotgun (WGS) entry which is preliminary data.</text>
</comment>
<accession>A0A841HSM6</accession>
<name>A0A841HSM6_9GAMM</name>